<dbReference type="OrthoDB" id="5291879at2"/>
<name>A0A387ASA0_9LACO</name>
<dbReference type="InterPro" id="IPR011009">
    <property type="entry name" value="Kinase-like_dom_sf"/>
</dbReference>
<evidence type="ECO:0000313" key="4">
    <source>
        <dbReference type="Proteomes" id="UP000272003"/>
    </source>
</evidence>
<dbReference type="Gene3D" id="3.30.200.20">
    <property type="entry name" value="Phosphorylase Kinase, domain 1"/>
    <property type="match status" value="1"/>
</dbReference>
<keyword evidence="2" id="KW-1133">Transmembrane helix</keyword>
<dbReference type="PANTHER" id="PTHR12149">
    <property type="entry name" value="FRUCTOSAMINE 3 KINASE-RELATED PROTEIN"/>
    <property type="match status" value="1"/>
</dbReference>
<dbReference type="SUPFAM" id="SSF56112">
    <property type="entry name" value="Protein kinase-like (PK-like)"/>
    <property type="match status" value="1"/>
</dbReference>
<reference evidence="3 4" key="1">
    <citation type="submission" date="2018-09" db="EMBL/GenBank/DDBJ databases">
        <title>Genome sequencing of strain BHWM-4.</title>
        <authorList>
            <person name="Heo J."/>
            <person name="Kim S.-J."/>
            <person name="Kwon S.-W."/>
        </authorList>
    </citation>
    <scope>NUCLEOTIDE SEQUENCE [LARGE SCALE GENOMIC DNA]</scope>
    <source>
        <strain evidence="3 4">BHWM-4</strain>
    </source>
</reference>
<evidence type="ECO:0000313" key="3">
    <source>
        <dbReference type="EMBL" id="AYF92518.1"/>
    </source>
</evidence>
<keyword evidence="2" id="KW-0812">Transmembrane</keyword>
<dbReference type="GO" id="GO:0016301">
    <property type="term" value="F:kinase activity"/>
    <property type="evidence" value="ECO:0007669"/>
    <property type="project" value="UniProtKB-UniRule"/>
</dbReference>
<protein>
    <submittedName>
        <fullName evidence="3">Fructosamine kinase family protein</fullName>
    </submittedName>
</protein>
<dbReference type="InterPro" id="IPR016477">
    <property type="entry name" value="Fructo-/Ketosamine-3-kinase"/>
</dbReference>
<keyword evidence="1" id="KW-0808">Transferase</keyword>
<keyword evidence="1 3" id="KW-0418">Kinase</keyword>
<gene>
    <name evidence="3" type="ORF">D7I45_03050</name>
</gene>
<dbReference type="PANTHER" id="PTHR12149:SF8">
    <property type="entry name" value="PROTEIN-RIBULOSAMINE 3-KINASE"/>
    <property type="match status" value="1"/>
</dbReference>
<dbReference type="KEGG" id="abom:D7I45_03050"/>
<dbReference type="Pfam" id="PF03881">
    <property type="entry name" value="Fructosamin_kin"/>
    <property type="match status" value="1"/>
</dbReference>
<dbReference type="Proteomes" id="UP000272003">
    <property type="component" value="Chromosome"/>
</dbReference>
<feature type="transmembrane region" description="Helical" evidence="2">
    <location>
        <begin position="257"/>
        <end position="275"/>
    </location>
</feature>
<keyword evidence="4" id="KW-1185">Reference proteome</keyword>
<accession>A0A387ASA0</accession>
<dbReference type="EMBL" id="CP032626">
    <property type="protein sequence ID" value="AYF92518.1"/>
    <property type="molecule type" value="Genomic_DNA"/>
</dbReference>
<dbReference type="Gene3D" id="3.90.1200.10">
    <property type="match status" value="1"/>
</dbReference>
<sequence length="282" mass="32881">MKNLTKDWLKQLPISNIENIRPVSGGDINDSYEVIANGQQYFMKVQPQKGKEFFAHEVQGLKMLGEHCRVPEIVDYGEIDGDGYLIQKWLNLSPFGDQSQIGTMLAKVHECHNDKFGLDNDFKMGRIPKNNTWQDSWTTFFTKQRLDPLVQMAIDKGGFTTDDINKYNNLKQQFYVDMKNHKPEPSLLHGDFWSGNFTFTNDGKGMLIDPDVYFGDREFDIGVSTVFGGFDDNFYSAYNKEYPLDEGWQNRIKYYQFFYLLMHYVLFGGMFKMSVDRILNQF</sequence>
<keyword evidence="2" id="KW-0472">Membrane</keyword>
<dbReference type="AlphaFoldDB" id="A0A387ASA0"/>
<proteinExistence type="inferred from homology"/>
<comment type="similarity">
    <text evidence="1">Belongs to the fructosamine kinase family.</text>
</comment>
<evidence type="ECO:0000256" key="1">
    <source>
        <dbReference type="PIRNR" id="PIRNR006221"/>
    </source>
</evidence>
<dbReference type="PIRSF" id="PIRSF006221">
    <property type="entry name" value="Ketosamine-3-kinase"/>
    <property type="match status" value="1"/>
</dbReference>
<evidence type="ECO:0000256" key="2">
    <source>
        <dbReference type="SAM" id="Phobius"/>
    </source>
</evidence>
<organism evidence="3 4">
    <name type="scientific">Apilactobacillus bombintestini</name>
    <dbReference type="NCBI Taxonomy" id="2419772"/>
    <lineage>
        <taxon>Bacteria</taxon>
        <taxon>Bacillati</taxon>
        <taxon>Bacillota</taxon>
        <taxon>Bacilli</taxon>
        <taxon>Lactobacillales</taxon>
        <taxon>Lactobacillaceae</taxon>
        <taxon>Apilactobacillus</taxon>
    </lineage>
</organism>